<name>A0A5R8WVY5_9BACT</name>
<dbReference type="GO" id="GO:0009055">
    <property type="term" value="F:electron transfer activity"/>
    <property type="evidence" value="ECO:0007669"/>
    <property type="project" value="InterPro"/>
</dbReference>
<evidence type="ECO:0000256" key="4">
    <source>
        <dbReference type="PROSITE-ProRule" id="PRU00433"/>
    </source>
</evidence>
<keyword evidence="8" id="KW-1185">Reference proteome</keyword>
<evidence type="ECO:0000256" key="3">
    <source>
        <dbReference type="ARBA" id="ARBA00023004"/>
    </source>
</evidence>
<evidence type="ECO:0000313" key="7">
    <source>
        <dbReference type="EMBL" id="TLM96691.1"/>
    </source>
</evidence>
<dbReference type="PANTHER" id="PTHR35008:SF4">
    <property type="entry name" value="BLL4482 PROTEIN"/>
    <property type="match status" value="1"/>
</dbReference>
<proteinExistence type="predicted"/>
<keyword evidence="5" id="KW-0732">Signal</keyword>
<dbReference type="GO" id="GO:0020037">
    <property type="term" value="F:heme binding"/>
    <property type="evidence" value="ECO:0007669"/>
    <property type="project" value="InterPro"/>
</dbReference>
<dbReference type="InterPro" id="IPR036909">
    <property type="entry name" value="Cyt_c-like_dom_sf"/>
</dbReference>
<accession>A0A5R8WVY5</accession>
<keyword evidence="1 4" id="KW-0349">Heme</keyword>
<dbReference type="PROSITE" id="PS51007">
    <property type="entry name" value="CYTC"/>
    <property type="match status" value="2"/>
</dbReference>
<reference evidence="7 8" key="1">
    <citation type="submission" date="2019-05" db="EMBL/GenBank/DDBJ databases">
        <title>Hymenobacter edaphi sp. nov., isolated from abandoned arsenic-contaminated farmland soil.</title>
        <authorList>
            <person name="Nie L."/>
        </authorList>
    </citation>
    <scope>NUCLEOTIDE SEQUENCE [LARGE SCALE GENOMIC DNA]</scope>
    <source>
        <strain evidence="7 8">1-3-3-8</strain>
    </source>
</reference>
<feature type="domain" description="Cytochrome c" evidence="6">
    <location>
        <begin position="49"/>
        <end position="150"/>
    </location>
</feature>
<feature type="signal peptide" evidence="5">
    <location>
        <begin position="1"/>
        <end position="22"/>
    </location>
</feature>
<evidence type="ECO:0000259" key="6">
    <source>
        <dbReference type="PROSITE" id="PS51007"/>
    </source>
</evidence>
<gene>
    <name evidence="7" type="ORF">FDY95_01470</name>
</gene>
<protein>
    <submittedName>
        <fullName evidence="7">Cytochrome c</fullName>
    </submittedName>
</protein>
<dbReference type="InterPro" id="IPR009056">
    <property type="entry name" value="Cyt_c-like_dom"/>
</dbReference>
<dbReference type="EMBL" id="VAJM01000001">
    <property type="protein sequence ID" value="TLM96691.1"/>
    <property type="molecule type" value="Genomic_DNA"/>
</dbReference>
<evidence type="ECO:0000313" key="8">
    <source>
        <dbReference type="Proteomes" id="UP000305517"/>
    </source>
</evidence>
<dbReference type="Gene3D" id="1.10.760.10">
    <property type="entry name" value="Cytochrome c-like domain"/>
    <property type="match status" value="2"/>
</dbReference>
<dbReference type="OrthoDB" id="9809720at2"/>
<organism evidence="7 8">
    <name type="scientific">Hymenobacter jeollabukensis</name>
    <dbReference type="NCBI Taxonomy" id="2025313"/>
    <lineage>
        <taxon>Bacteria</taxon>
        <taxon>Pseudomonadati</taxon>
        <taxon>Bacteroidota</taxon>
        <taxon>Cytophagia</taxon>
        <taxon>Cytophagales</taxon>
        <taxon>Hymenobacteraceae</taxon>
        <taxon>Hymenobacter</taxon>
    </lineage>
</organism>
<dbReference type="Pfam" id="PF13442">
    <property type="entry name" value="Cytochrome_CBB3"/>
    <property type="match status" value="1"/>
</dbReference>
<evidence type="ECO:0000256" key="5">
    <source>
        <dbReference type="SAM" id="SignalP"/>
    </source>
</evidence>
<evidence type="ECO:0000256" key="2">
    <source>
        <dbReference type="ARBA" id="ARBA00022723"/>
    </source>
</evidence>
<dbReference type="InterPro" id="IPR051459">
    <property type="entry name" value="Cytochrome_c-type_DH"/>
</dbReference>
<dbReference type="RefSeq" id="WP_138074945.1">
    <property type="nucleotide sequence ID" value="NZ_VAJM01000001.1"/>
</dbReference>
<dbReference type="GO" id="GO:0046872">
    <property type="term" value="F:metal ion binding"/>
    <property type="evidence" value="ECO:0007669"/>
    <property type="project" value="UniProtKB-KW"/>
</dbReference>
<evidence type="ECO:0000256" key="1">
    <source>
        <dbReference type="ARBA" id="ARBA00022617"/>
    </source>
</evidence>
<feature type="chain" id="PRO_5024423303" evidence="5">
    <location>
        <begin position="23"/>
        <end position="324"/>
    </location>
</feature>
<keyword evidence="2 4" id="KW-0479">Metal-binding</keyword>
<dbReference type="PANTHER" id="PTHR35008">
    <property type="entry name" value="BLL4482 PROTEIN-RELATED"/>
    <property type="match status" value="1"/>
</dbReference>
<sequence length="324" mass="35331">MKKILRIVGLLVAGLVFLGACAATFVQVRGIPSYDPPQLKLAPVAYTPERVEHGQRLVMSVCAECHRDKQTGRLSGQHLKDIPAQFGKFYSANITQDKQHGIGAWTDAQVVALLRTGLGPDGRIRSVMPTFNRLSDEDVLSVVAFLRSADAVVQPDATPSHAQEPSFLGNVLANTIIQPEELPAKPVLQPNPNDQVAFGRYLVTSRYKCYDCHSGDILKTDGKDPEKSFGYMGGGSVLQDAEGHDILSRNLTADPETGTGDWTPEQFAQAMKYGRSPNGPLRYPMPKYSLVTDEEARAIFAYLRTVPVIKNATPEDGPTAVAQR</sequence>
<keyword evidence="3 4" id="KW-0408">Iron</keyword>
<dbReference type="PROSITE" id="PS51257">
    <property type="entry name" value="PROKAR_LIPOPROTEIN"/>
    <property type="match status" value="1"/>
</dbReference>
<feature type="domain" description="Cytochrome c" evidence="6">
    <location>
        <begin position="194"/>
        <end position="307"/>
    </location>
</feature>
<comment type="caution">
    <text evidence="7">The sequence shown here is derived from an EMBL/GenBank/DDBJ whole genome shotgun (WGS) entry which is preliminary data.</text>
</comment>
<dbReference type="Proteomes" id="UP000305517">
    <property type="component" value="Unassembled WGS sequence"/>
</dbReference>
<dbReference type="SUPFAM" id="SSF46626">
    <property type="entry name" value="Cytochrome c"/>
    <property type="match status" value="2"/>
</dbReference>
<dbReference type="AlphaFoldDB" id="A0A5R8WVY5"/>